<dbReference type="PRINTS" id="PR00337">
    <property type="entry name" value="LEUILEVALBP"/>
</dbReference>
<organism evidence="7 8">
    <name type="scientific">Aquabacterium commune</name>
    <dbReference type="NCBI Taxonomy" id="70586"/>
    <lineage>
        <taxon>Bacteria</taxon>
        <taxon>Pseudomonadati</taxon>
        <taxon>Pseudomonadota</taxon>
        <taxon>Betaproteobacteria</taxon>
        <taxon>Burkholderiales</taxon>
        <taxon>Aquabacterium</taxon>
    </lineage>
</organism>
<feature type="chain" id="PRO_5020973098" evidence="5">
    <location>
        <begin position="36"/>
        <end position="393"/>
    </location>
</feature>
<feature type="domain" description="Leucine-binding protein" evidence="6">
    <location>
        <begin position="39"/>
        <end position="379"/>
    </location>
</feature>
<keyword evidence="8" id="KW-1185">Reference proteome</keyword>
<dbReference type="PANTHER" id="PTHR30483">
    <property type="entry name" value="LEUCINE-SPECIFIC-BINDING PROTEIN"/>
    <property type="match status" value="1"/>
</dbReference>
<dbReference type="InterPro" id="IPR028082">
    <property type="entry name" value="Peripla_BP_I"/>
</dbReference>
<evidence type="ECO:0000313" key="7">
    <source>
        <dbReference type="EMBL" id="TDP86092.1"/>
    </source>
</evidence>
<evidence type="ECO:0000256" key="1">
    <source>
        <dbReference type="ARBA" id="ARBA00010062"/>
    </source>
</evidence>
<evidence type="ECO:0000256" key="4">
    <source>
        <dbReference type="ARBA" id="ARBA00022970"/>
    </source>
</evidence>
<dbReference type="InterPro" id="IPR051010">
    <property type="entry name" value="BCAA_transport"/>
</dbReference>
<dbReference type="Proteomes" id="UP000294593">
    <property type="component" value="Unassembled WGS sequence"/>
</dbReference>
<evidence type="ECO:0000256" key="3">
    <source>
        <dbReference type="ARBA" id="ARBA00022729"/>
    </source>
</evidence>
<name>A0A4R6RIB1_9BURK</name>
<feature type="signal peptide" evidence="5">
    <location>
        <begin position="1"/>
        <end position="35"/>
    </location>
</feature>
<dbReference type="AlphaFoldDB" id="A0A4R6RIB1"/>
<dbReference type="EMBL" id="SNXW01000002">
    <property type="protein sequence ID" value="TDP86092.1"/>
    <property type="molecule type" value="Genomic_DNA"/>
</dbReference>
<evidence type="ECO:0000256" key="5">
    <source>
        <dbReference type="SAM" id="SignalP"/>
    </source>
</evidence>
<evidence type="ECO:0000259" key="6">
    <source>
        <dbReference type="Pfam" id="PF13458"/>
    </source>
</evidence>
<gene>
    <name evidence="7" type="ORF">EV672_102443</name>
</gene>
<dbReference type="RefSeq" id="WP_243738550.1">
    <property type="nucleotide sequence ID" value="NZ_JBASTO010000316.1"/>
</dbReference>
<keyword evidence="4" id="KW-0029">Amino-acid transport</keyword>
<dbReference type="SUPFAM" id="SSF53822">
    <property type="entry name" value="Periplasmic binding protein-like I"/>
    <property type="match status" value="1"/>
</dbReference>
<comment type="caution">
    <text evidence="7">The sequence shown here is derived from an EMBL/GenBank/DDBJ whole genome shotgun (WGS) entry which is preliminary data.</text>
</comment>
<protein>
    <submittedName>
        <fullName evidence="7">Amino acid/amide ABC transporter substrate-binding protein (HAAT family)</fullName>
    </submittedName>
</protein>
<dbReference type="GO" id="GO:0006865">
    <property type="term" value="P:amino acid transport"/>
    <property type="evidence" value="ECO:0007669"/>
    <property type="project" value="UniProtKB-KW"/>
</dbReference>
<evidence type="ECO:0000256" key="2">
    <source>
        <dbReference type="ARBA" id="ARBA00022448"/>
    </source>
</evidence>
<dbReference type="InterPro" id="IPR000709">
    <property type="entry name" value="Leu_Ile_Val-bd"/>
</dbReference>
<dbReference type="InterPro" id="IPR028081">
    <property type="entry name" value="Leu-bd"/>
</dbReference>
<accession>A0A4R6RIB1</accession>
<reference evidence="7 8" key="1">
    <citation type="submission" date="2019-03" db="EMBL/GenBank/DDBJ databases">
        <title>Genomic Encyclopedia of Type Strains, Phase IV (KMG-IV): sequencing the most valuable type-strain genomes for metagenomic binning, comparative biology and taxonomic classification.</title>
        <authorList>
            <person name="Goeker M."/>
        </authorList>
    </citation>
    <scope>NUCLEOTIDE SEQUENCE [LARGE SCALE GENOMIC DNA]</scope>
    <source>
        <strain evidence="7 8">DSM 11901</strain>
    </source>
</reference>
<keyword evidence="3 5" id="KW-0732">Signal</keyword>
<sequence length="393" mass="41568">MIAPMIAPVPALYRRAILAACAGLTLTLAAPLTQAADAIRITSIQELSGTGATAGTNFKNGMALAIKEINASGGVLGQKIDVTFADTQSNPGVAKGLAQKAVDDDVFAVFGPGFSGSILVSMSETRRAKIPNFTGGEAASVTLQGNPYVFRTSFGQQTSMPKAARYMVQNLKAKTVAVIYVNNDFGKGGRDMITKSLEIMGAKVVADISTDPGKLDFSAPVLQAKQSNADVIFVYTNEEEAARCLRELKKQGVTKPIFGETVLTGQKVIELAGDAANGAQAHIGLSVDAPVPTMRAFRARFEKAFGYIPDHNGIKGYTSVYVMKAGIEKVGKVDRAAFAKAMQGLSVSAAKHPGVLMDVSYNDKGDLDRESFIVEVRNGKQEVKEVLPALSKK</sequence>
<proteinExistence type="inferred from homology"/>
<dbReference type="Gene3D" id="3.40.50.2300">
    <property type="match status" value="2"/>
</dbReference>
<dbReference type="PANTHER" id="PTHR30483:SF6">
    <property type="entry name" value="PERIPLASMIC BINDING PROTEIN OF ABC TRANSPORTER FOR NATURAL AMINO ACIDS"/>
    <property type="match status" value="1"/>
</dbReference>
<evidence type="ECO:0000313" key="8">
    <source>
        <dbReference type="Proteomes" id="UP000294593"/>
    </source>
</evidence>
<comment type="similarity">
    <text evidence="1">Belongs to the leucine-binding protein family.</text>
</comment>
<keyword evidence="2" id="KW-0813">Transport</keyword>
<dbReference type="Pfam" id="PF13458">
    <property type="entry name" value="Peripla_BP_6"/>
    <property type="match status" value="1"/>
</dbReference>